<dbReference type="GeneID" id="85441237"/>
<sequence length="159" mass="17598">MGYSAFTLGKRKAKDAFPASPILPGVCSVPLPLSRLDSSEHGQRRTVRRHASKGSQQPPPPRRLRCTKWKQGEVTRSQWLRSTWYMHGMAQYVSVSCRRQLAVENGGVAQNTHSSPRSSRDGFCPRQRPLFSSLGTPRARNWGTSPSLPKAQAPCAATL</sequence>
<dbReference type="AlphaFoldDB" id="A0AAD8Q753"/>
<protein>
    <submittedName>
        <fullName evidence="2">Uncharacterized protein</fullName>
    </submittedName>
</protein>
<feature type="compositionally biased region" description="Polar residues" evidence="1">
    <location>
        <begin position="108"/>
        <end position="117"/>
    </location>
</feature>
<evidence type="ECO:0000313" key="2">
    <source>
        <dbReference type="EMBL" id="KAK1597166.1"/>
    </source>
</evidence>
<comment type="caution">
    <text evidence="2">The sequence shown here is derived from an EMBL/GenBank/DDBJ whole genome shotgun (WGS) entry which is preliminary data.</text>
</comment>
<organism evidence="2 3">
    <name type="scientific">Colletotrichum navitas</name>
    <dbReference type="NCBI Taxonomy" id="681940"/>
    <lineage>
        <taxon>Eukaryota</taxon>
        <taxon>Fungi</taxon>
        <taxon>Dikarya</taxon>
        <taxon>Ascomycota</taxon>
        <taxon>Pezizomycotina</taxon>
        <taxon>Sordariomycetes</taxon>
        <taxon>Hypocreomycetidae</taxon>
        <taxon>Glomerellales</taxon>
        <taxon>Glomerellaceae</taxon>
        <taxon>Colletotrichum</taxon>
        <taxon>Colletotrichum graminicola species complex</taxon>
    </lineage>
</organism>
<dbReference type="Proteomes" id="UP001230504">
    <property type="component" value="Unassembled WGS sequence"/>
</dbReference>
<reference evidence="2" key="1">
    <citation type="submission" date="2021-06" db="EMBL/GenBank/DDBJ databases">
        <title>Comparative genomics, transcriptomics and evolutionary studies reveal genomic signatures of adaptation to plant cell wall in hemibiotrophic fungi.</title>
        <authorList>
            <consortium name="DOE Joint Genome Institute"/>
            <person name="Baroncelli R."/>
            <person name="Diaz J.F."/>
            <person name="Benocci T."/>
            <person name="Peng M."/>
            <person name="Battaglia E."/>
            <person name="Haridas S."/>
            <person name="Andreopoulos W."/>
            <person name="Labutti K."/>
            <person name="Pangilinan J."/>
            <person name="Floch G.L."/>
            <person name="Makela M.R."/>
            <person name="Henrissat B."/>
            <person name="Grigoriev I.V."/>
            <person name="Crouch J.A."/>
            <person name="De Vries R.P."/>
            <person name="Sukno S.A."/>
            <person name="Thon M.R."/>
        </authorList>
    </citation>
    <scope>NUCLEOTIDE SEQUENCE</scope>
    <source>
        <strain evidence="2">CBS 125086</strain>
    </source>
</reference>
<name>A0AAD8Q753_9PEZI</name>
<feature type="region of interest" description="Disordered" evidence="1">
    <location>
        <begin position="107"/>
        <end position="159"/>
    </location>
</feature>
<evidence type="ECO:0000313" key="3">
    <source>
        <dbReference type="Proteomes" id="UP001230504"/>
    </source>
</evidence>
<gene>
    <name evidence="2" type="ORF">LY79DRAFT_542358</name>
</gene>
<feature type="region of interest" description="Disordered" evidence="1">
    <location>
        <begin position="34"/>
        <end position="65"/>
    </location>
</feature>
<keyword evidence="3" id="KW-1185">Reference proteome</keyword>
<dbReference type="RefSeq" id="XP_060417980.1">
    <property type="nucleotide sequence ID" value="XM_060556997.1"/>
</dbReference>
<accession>A0AAD8Q753</accession>
<dbReference type="EMBL" id="JAHLJV010000009">
    <property type="protein sequence ID" value="KAK1597166.1"/>
    <property type="molecule type" value="Genomic_DNA"/>
</dbReference>
<proteinExistence type="predicted"/>
<evidence type="ECO:0000256" key="1">
    <source>
        <dbReference type="SAM" id="MobiDB-lite"/>
    </source>
</evidence>